<keyword evidence="4 7" id="KW-0456">Lyase</keyword>
<dbReference type="PANTHER" id="PTHR43525">
    <property type="entry name" value="PROTEIN MALY"/>
    <property type="match status" value="1"/>
</dbReference>
<dbReference type="NCBIfam" id="TIGR04350">
    <property type="entry name" value="C_S_lyase_PatB"/>
    <property type="match status" value="1"/>
</dbReference>
<reference evidence="7 8" key="1">
    <citation type="submission" date="2016-10" db="EMBL/GenBank/DDBJ databases">
        <authorList>
            <person name="de Groot N.N."/>
        </authorList>
    </citation>
    <scope>NUCLEOTIDE SEQUENCE [LARGE SCALE GENOMIC DNA]</scope>
    <source>
        <strain evidence="7 8">DSM 19547</strain>
    </source>
</reference>
<dbReference type="Gene3D" id="3.90.1150.10">
    <property type="entry name" value="Aspartate Aminotransferase, domain 1"/>
    <property type="match status" value="1"/>
</dbReference>
<dbReference type="InterPro" id="IPR015424">
    <property type="entry name" value="PyrdxlP-dep_Trfase"/>
</dbReference>
<dbReference type="Pfam" id="PF00155">
    <property type="entry name" value="Aminotran_1_2"/>
    <property type="match status" value="1"/>
</dbReference>
<dbReference type="EC" id="4.4.1.13" evidence="2"/>
<evidence type="ECO:0000256" key="5">
    <source>
        <dbReference type="ARBA" id="ARBA00037974"/>
    </source>
</evidence>
<keyword evidence="8" id="KW-1185">Reference proteome</keyword>
<dbReference type="Gene3D" id="3.40.640.10">
    <property type="entry name" value="Type I PLP-dependent aspartate aminotransferase-like (Major domain)"/>
    <property type="match status" value="1"/>
</dbReference>
<gene>
    <name evidence="7" type="ORF">SAMN04488047_10143</name>
</gene>
<feature type="domain" description="Aminotransferase class I/classII large" evidence="6">
    <location>
        <begin position="42"/>
        <end position="381"/>
    </location>
</feature>
<evidence type="ECO:0000256" key="2">
    <source>
        <dbReference type="ARBA" id="ARBA00012224"/>
    </source>
</evidence>
<name>A0A1I5KDN1_9RHOB</name>
<evidence type="ECO:0000313" key="8">
    <source>
        <dbReference type="Proteomes" id="UP000199356"/>
    </source>
</evidence>
<organism evidence="7 8">
    <name type="scientific">Tranquillimonas alkanivorans</name>
    <dbReference type="NCBI Taxonomy" id="441119"/>
    <lineage>
        <taxon>Bacteria</taxon>
        <taxon>Pseudomonadati</taxon>
        <taxon>Pseudomonadota</taxon>
        <taxon>Alphaproteobacteria</taxon>
        <taxon>Rhodobacterales</taxon>
        <taxon>Roseobacteraceae</taxon>
        <taxon>Tranquillimonas</taxon>
    </lineage>
</organism>
<dbReference type="EMBL" id="FOXA01000001">
    <property type="protein sequence ID" value="SFO83119.1"/>
    <property type="molecule type" value="Genomic_DNA"/>
</dbReference>
<dbReference type="RefSeq" id="WP_093416145.1">
    <property type="nucleotide sequence ID" value="NZ_FOXA01000001.1"/>
</dbReference>
<dbReference type="Proteomes" id="UP000199356">
    <property type="component" value="Unassembled WGS sequence"/>
</dbReference>
<dbReference type="SUPFAM" id="SSF53383">
    <property type="entry name" value="PLP-dependent transferases"/>
    <property type="match status" value="1"/>
</dbReference>
<proteinExistence type="inferred from homology"/>
<evidence type="ECO:0000256" key="1">
    <source>
        <dbReference type="ARBA" id="ARBA00001933"/>
    </source>
</evidence>
<evidence type="ECO:0000256" key="3">
    <source>
        <dbReference type="ARBA" id="ARBA00022898"/>
    </source>
</evidence>
<dbReference type="PANTHER" id="PTHR43525:SF1">
    <property type="entry name" value="PROTEIN MALY"/>
    <property type="match status" value="1"/>
</dbReference>
<keyword evidence="3" id="KW-0663">Pyridoxal phosphate</keyword>
<accession>A0A1I5KDN1</accession>
<comment type="cofactor">
    <cofactor evidence="1">
        <name>pyridoxal 5'-phosphate</name>
        <dbReference type="ChEBI" id="CHEBI:597326"/>
    </cofactor>
</comment>
<dbReference type="STRING" id="441119.SAMN04488047_10143"/>
<dbReference type="OrthoDB" id="3224382at2"/>
<dbReference type="GO" id="GO:0047804">
    <property type="term" value="F:cysteine-S-conjugate beta-lyase activity"/>
    <property type="evidence" value="ECO:0007669"/>
    <property type="project" value="UniProtKB-EC"/>
</dbReference>
<dbReference type="CDD" id="cd00609">
    <property type="entry name" value="AAT_like"/>
    <property type="match status" value="1"/>
</dbReference>
<evidence type="ECO:0000259" key="6">
    <source>
        <dbReference type="Pfam" id="PF00155"/>
    </source>
</evidence>
<dbReference type="InterPro" id="IPR004839">
    <property type="entry name" value="Aminotransferase_I/II_large"/>
</dbReference>
<dbReference type="InterPro" id="IPR015422">
    <property type="entry name" value="PyrdxlP-dep_Trfase_small"/>
</dbReference>
<dbReference type="GO" id="GO:0030170">
    <property type="term" value="F:pyridoxal phosphate binding"/>
    <property type="evidence" value="ECO:0007669"/>
    <property type="project" value="InterPro"/>
</dbReference>
<dbReference type="AlphaFoldDB" id="A0A1I5KDN1"/>
<evidence type="ECO:0000256" key="4">
    <source>
        <dbReference type="ARBA" id="ARBA00023239"/>
    </source>
</evidence>
<dbReference type="InterPro" id="IPR051798">
    <property type="entry name" value="Class-II_PLP-Dep_Aminotrans"/>
</dbReference>
<protein>
    <recommendedName>
        <fullName evidence="2">cysteine-S-conjugate beta-lyase</fullName>
        <ecNumber evidence="2">4.4.1.13</ecNumber>
    </recommendedName>
</protein>
<sequence length="389" mass="43261">MNFDEIIERRGTHSMKWDMMEPLHGVPAEDGIAMWVADMDFRPPAAVQEALQAMLDHGVYGYFGDQSAYFEAIRWWMKTRHGWALDTDHVLTVNGVVNGVGLCLDEFTQPGDGVVLMTPVYHAFGRVIRAAGREVVEMEMPEQGGVYVPDTASWDAKMTGNEKLFILCSPHNPGGRVWTQAELEAIAAFCARHDLLLISDEIHHDLVYPGHTHVPMTRIAGVEDRLIMMTAATKSFNMAGAHLGNVTIPNGDLRKRFANRMGALGTSPNAFGMHMVTAAYSPAGAEWIDALTGYLDGNRRIFDEVVNAIPGLRSMPLESTYLAWVDFSGTGMERDEFTRRVEQDARIAINRGPVFGRGGDSFLRFNFATPRARVEEAAERLRRAFGDLQ</sequence>
<dbReference type="InterPro" id="IPR015421">
    <property type="entry name" value="PyrdxlP-dep_Trfase_major"/>
</dbReference>
<evidence type="ECO:0000313" key="7">
    <source>
        <dbReference type="EMBL" id="SFO83119.1"/>
    </source>
</evidence>
<comment type="similarity">
    <text evidence="5">Belongs to the class-II pyridoxal-phosphate-dependent aminotransferase family. MalY/PatB cystathionine beta-lyase subfamily.</text>
</comment>
<dbReference type="InterPro" id="IPR027619">
    <property type="entry name" value="C-S_lyase_PatB-like"/>
</dbReference>